<dbReference type="AlphaFoldDB" id="A2Q5H5"/>
<organism evidence="1">
    <name type="scientific">Medicago truncatula</name>
    <name type="common">Barrel medic</name>
    <name type="synonym">Medicago tribuloides</name>
    <dbReference type="NCBI Taxonomy" id="3880"/>
    <lineage>
        <taxon>Eukaryota</taxon>
        <taxon>Viridiplantae</taxon>
        <taxon>Streptophyta</taxon>
        <taxon>Embryophyta</taxon>
        <taxon>Tracheophyta</taxon>
        <taxon>Spermatophyta</taxon>
        <taxon>Magnoliopsida</taxon>
        <taxon>eudicotyledons</taxon>
        <taxon>Gunneridae</taxon>
        <taxon>Pentapetalae</taxon>
        <taxon>rosids</taxon>
        <taxon>fabids</taxon>
        <taxon>Fabales</taxon>
        <taxon>Fabaceae</taxon>
        <taxon>Papilionoideae</taxon>
        <taxon>50 kb inversion clade</taxon>
        <taxon>NPAAA clade</taxon>
        <taxon>Hologalegina</taxon>
        <taxon>IRL clade</taxon>
        <taxon>Trifolieae</taxon>
        <taxon>Medicago</taxon>
    </lineage>
</organism>
<reference evidence="1" key="1">
    <citation type="submission" date="2005-08" db="EMBL/GenBank/DDBJ databases">
        <authorList>
            <person name="Town C.D."/>
        </authorList>
    </citation>
    <scope>NUCLEOTIDE SEQUENCE</scope>
</reference>
<reference evidence="1" key="2">
    <citation type="submission" date="2007-03" db="EMBL/GenBank/DDBJ databases">
        <authorList>
            <consortium name="The International Medicago Genome Annotation Group"/>
        </authorList>
    </citation>
    <scope>NUCLEOTIDE SEQUENCE</scope>
</reference>
<proteinExistence type="predicted"/>
<evidence type="ECO:0000313" key="1">
    <source>
        <dbReference type="EMBL" id="ABN08875.1"/>
    </source>
</evidence>
<accession>A2Q5H5</accession>
<dbReference type="EMBL" id="AC161399">
    <property type="protein sequence ID" value="ABN08875.1"/>
    <property type="molecule type" value="Genomic_DNA"/>
</dbReference>
<protein>
    <submittedName>
        <fullName evidence="1">Uncharacterized protein</fullName>
    </submittedName>
</protein>
<name>A2Q5H5_MEDTR</name>
<gene>
    <name evidence="1" type="ORF">MtrDRAFT_AC161399g36v2</name>
</gene>
<sequence length="74" mass="8578">MWADYEKIRLNSSWMTQISPIVNYSSVVMVDAQMMTILDLRRGYADQVVVWALTQTGTNTKHVFNSTKDHRKQA</sequence>